<protein>
    <submittedName>
        <fullName evidence="6">Sigma-70-like protein</fullName>
    </submittedName>
</protein>
<keyword evidence="4" id="KW-0804">Transcription</keyword>
<name>A0A660LGD3_9ACTN</name>
<reference evidence="6 7" key="1">
    <citation type="submission" date="2018-10" db="EMBL/GenBank/DDBJ databases">
        <title>Genomic Encyclopedia of Archaeal and Bacterial Type Strains, Phase II (KMG-II): from individual species to whole genera.</title>
        <authorList>
            <person name="Goeker M."/>
        </authorList>
    </citation>
    <scope>NUCLEOTIDE SEQUENCE [LARGE SCALE GENOMIC DNA]</scope>
    <source>
        <strain evidence="6 7">DSM 14954</strain>
    </source>
</reference>
<evidence type="ECO:0000256" key="2">
    <source>
        <dbReference type="ARBA" id="ARBA00023015"/>
    </source>
</evidence>
<dbReference type="Pfam" id="PF08281">
    <property type="entry name" value="Sigma70_r4_2"/>
    <property type="match status" value="1"/>
</dbReference>
<dbReference type="InterPro" id="IPR013324">
    <property type="entry name" value="RNA_pol_sigma_r3/r4-like"/>
</dbReference>
<keyword evidence="2" id="KW-0805">Transcription regulation</keyword>
<evidence type="ECO:0000256" key="1">
    <source>
        <dbReference type="ARBA" id="ARBA00010641"/>
    </source>
</evidence>
<comment type="similarity">
    <text evidence="1">Belongs to the sigma-70 factor family. ECF subfamily.</text>
</comment>
<dbReference type="InterPro" id="IPR013249">
    <property type="entry name" value="RNA_pol_sigma70_r4_t2"/>
</dbReference>
<dbReference type="Gene3D" id="1.10.10.10">
    <property type="entry name" value="Winged helix-like DNA-binding domain superfamily/Winged helix DNA-binding domain"/>
    <property type="match status" value="1"/>
</dbReference>
<dbReference type="GO" id="GO:0006352">
    <property type="term" value="P:DNA-templated transcription initiation"/>
    <property type="evidence" value="ECO:0007669"/>
    <property type="project" value="InterPro"/>
</dbReference>
<comment type="caution">
    <text evidence="6">The sequence shown here is derived from an EMBL/GenBank/DDBJ whole genome shotgun (WGS) entry which is preliminary data.</text>
</comment>
<keyword evidence="7" id="KW-1185">Reference proteome</keyword>
<evidence type="ECO:0000259" key="5">
    <source>
        <dbReference type="Pfam" id="PF08281"/>
    </source>
</evidence>
<sequence length="124" mass="13917">MQLDRHGFAWLTLVAVQEAWRMAGPAREQPAGLFLAEPECEGELTEPAGLGDDPIDRVIAHERHDLRVKSFARLKPRERQALLLLAGGYRYTEIAILTGSTYSAVNRRLAEGRARLRDFEGANF</sequence>
<dbReference type="GO" id="GO:0003677">
    <property type="term" value="F:DNA binding"/>
    <property type="evidence" value="ECO:0007669"/>
    <property type="project" value="InterPro"/>
</dbReference>
<dbReference type="EMBL" id="RBIL01000001">
    <property type="protein sequence ID" value="RKQ92980.1"/>
    <property type="molecule type" value="Genomic_DNA"/>
</dbReference>
<dbReference type="Proteomes" id="UP000278962">
    <property type="component" value="Unassembled WGS sequence"/>
</dbReference>
<dbReference type="AlphaFoldDB" id="A0A660LGD3"/>
<feature type="domain" description="RNA polymerase sigma factor 70 region 4 type 2" evidence="5">
    <location>
        <begin position="72"/>
        <end position="116"/>
    </location>
</feature>
<evidence type="ECO:0000313" key="6">
    <source>
        <dbReference type="EMBL" id="RKQ92980.1"/>
    </source>
</evidence>
<organism evidence="6 7">
    <name type="scientific">Solirubrobacter pauli</name>
    <dbReference type="NCBI Taxonomy" id="166793"/>
    <lineage>
        <taxon>Bacteria</taxon>
        <taxon>Bacillati</taxon>
        <taxon>Actinomycetota</taxon>
        <taxon>Thermoleophilia</taxon>
        <taxon>Solirubrobacterales</taxon>
        <taxon>Solirubrobacteraceae</taxon>
        <taxon>Solirubrobacter</taxon>
    </lineage>
</organism>
<dbReference type="SUPFAM" id="SSF88659">
    <property type="entry name" value="Sigma3 and sigma4 domains of RNA polymerase sigma factors"/>
    <property type="match status" value="1"/>
</dbReference>
<evidence type="ECO:0000256" key="4">
    <source>
        <dbReference type="ARBA" id="ARBA00023163"/>
    </source>
</evidence>
<proteinExistence type="inferred from homology"/>
<dbReference type="GO" id="GO:0016987">
    <property type="term" value="F:sigma factor activity"/>
    <property type="evidence" value="ECO:0007669"/>
    <property type="project" value="UniProtKB-KW"/>
</dbReference>
<gene>
    <name evidence="6" type="ORF">C8N24_2837</name>
</gene>
<evidence type="ECO:0000313" key="7">
    <source>
        <dbReference type="Proteomes" id="UP000278962"/>
    </source>
</evidence>
<accession>A0A660LGD3</accession>
<keyword evidence="3" id="KW-0731">Sigma factor</keyword>
<evidence type="ECO:0000256" key="3">
    <source>
        <dbReference type="ARBA" id="ARBA00023082"/>
    </source>
</evidence>
<dbReference type="InterPro" id="IPR036388">
    <property type="entry name" value="WH-like_DNA-bd_sf"/>
</dbReference>